<gene>
    <name evidence="4" type="ORF">HY730_04295</name>
</gene>
<evidence type="ECO:0000256" key="2">
    <source>
        <dbReference type="SAM" id="Phobius"/>
    </source>
</evidence>
<organism evidence="4 5">
    <name type="scientific">Tectimicrobiota bacterium</name>
    <dbReference type="NCBI Taxonomy" id="2528274"/>
    <lineage>
        <taxon>Bacteria</taxon>
        <taxon>Pseudomonadati</taxon>
        <taxon>Nitrospinota/Tectimicrobiota group</taxon>
        <taxon>Candidatus Tectimicrobiota</taxon>
    </lineage>
</organism>
<dbReference type="Proteomes" id="UP000772181">
    <property type="component" value="Unassembled WGS sequence"/>
</dbReference>
<keyword evidence="2" id="KW-0472">Membrane</keyword>
<evidence type="ECO:0000313" key="5">
    <source>
        <dbReference type="Proteomes" id="UP000772181"/>
    </source>
</evidence>
<name>A0A933GKK8_UNCTE</name>
<dbReference type="PANTHER" id="PTHR30487:SF0">
    <property type="entry name" value="PREPILIN LEADER PEPTIDASE_N-METHYLTRANSFERASE-RELATED"/>
    <property type="match status" value="1"/>
</dbReference>
<dbReference type="EMBL" id="JACQWF010000196">
    <property type="protein sequence ID" value="MBI4595582.1"/>
    <property type="molecule type" value="Genomic_DNA"/>
</dbReference>
<dbReference type="GO" id="GO:0006465">
    <property type="term" value="P:signal peptide processing"/>
    <property type="evidence" value="ECO:0007669"/>
    <property type="project" value="TreeGrafter"/>
</dbReference>
<feature type="transmembrane region" description="Helical" evidence="2">
    <location>
        <begin position="20"/>
        <end position="38"/>
    </location>
</feature>
<comment type="caution">
    <text evidence="4">The sequence shown here is derived from an EMBL/GenBank/DDBJ whole genome shotgun (WGS) entry which is preliminary data.</text>
</comment>
<evidence type="ECO:0000313" key="4">
    <source>
        <dbReference type="EMBL" id="MBI4595582.1"/>
    </source>
</evidence>
<dbReference type="InterPro" id="IPR000045">
    <property type="entry name" value="Prepilin_IV_endopep_pep"/>
</dbReference>
<dbReference type="PANTHER" id="PTHR30487">
    <property type="entry name" value="TYPE 4 PREPILIN-LIKE PROTEINS LEADER PEPTIDE-PROCESSING ENZYME"/>
    <property type="match status" value="1"/>
</dbReference>
<feature type="transmembrane region" description="Helical" evidence="2">
    <location>
        <begin position="95"/>
        <end position="118"/>
    </location>
</feature>
<feature type="non-terminal residue" evidence="4">
    <location>
        <position position="1"/>
    </location>
</feature>
<accession>A0A933GKK8</accession>
<keyword evidence="2" id="KW-0812">Transmembrane</keyword>
<feature type="domain" description="Prepilin type IV endopeptidase peptidase" evidence="3">
    <location>
        <begin position="3"/>
        <end position="79"/>
    </location>
</feature>
<proteinExistence type="inferred from homology"/>
<dbReference type="GO" id="GO:0004190">
    <property type="term" value="F:aspartic-type endopeptidase activity"/>
    <property type="evidence" value="ECO:0007669"/>
    <property type="project" value="InterPro"/>
</dbReference>
<dbReference type="InterPro" id="IPR050882">
    <property type="entry name" value="Prepilin_peptidase/N-MTase"/>
</dbReference>
<comment type="similarity">
    <text evidence="1">Belongs to the peptidase A24 family.</text>
</comment>
<dbReference type="AlphaFoldDB" id="A0A933GKK8"/>
<dbReference type="Gene3D" id="1.20.120.1220">
    <property type="match status" value="1"/>
</dbReference>
<protein>
    <submittedName>
        <fullName evidence="4">Prepilin peptidase</fullName>
    </submittedName>
</protein>
<reference evidence="4" key="1">
    <citation type="submission" date="2020-07" db="EMBL/GenBank/DDBJ databases">
        <title>Huge and variable diversity of episymbiotic CPR bacteria and DPANN archaea in groundwater ecosystems.</title>
        <authorList>
            <person name="He C.Y."/>
            <person name="Keren R."/>
            <person name="Whittaker M."/>
            <person name="Farag I.F."/>
            <person name="Doudna J."/>
            <person name="Cate J.H.D."/>
            <person name="Banfield J.F."/>
        </authorList>
    </citation>
    <scope>NUCLEOTIDE SEQUENCE</scope>
    <source>
        <strain evidence="4">NC_groundwater_1482_Ag_S-0.65um_47_24</strain>
    </source>
</reference>
<evidence type="ECO:0000256" key="1">
    <source>
        <dbReference type="ARBA" id="ARBA00005801"/>
    </source>
</evidence>
<feature type="transmembrane region" description="Helical" evidence="2">
    <location>
        <begin position="50"/>
        <end position="83"/>
    </location>
</feature>
<dbReference type="Pfam" id="PF01478">
    <property type="entry name" value="Peptidase_A24"/>
    <property type="match status" value="1"/>
</dbReference>
<dbReference type="GO" id="GO:0005886">
    <property type="term" value="C:plasma membrane"/>
    <property type="evidence" value="ECO:0007669"/>
    <property type="project" value="TreeGrafter"/>
</dbReference>
<keyword evidence="2" id="KW-1133">Transmembrane helix</keyword>
<sequence length="121" mass="12822">SGMVLSLGFSFLWPGRDPLNALIGGGVGLGLLLIPYVISRRGMGLGDVKLAAFLGLATGYPLVFVALLMAILGGGTVAIVLVMMRKKGRKDAIPFGPYLATAGFIALLWGEPILKWYLKLF</sequence>
<evidence type="ECO:0000259" key="3">
    <source>
        <dbReference type="Pfam" id="PF01478"/>
    </source>
</evidence>